<name>A0A7Y0LWJ4_CELFI</name>
<sequence>MWWRPALREAAESLGAAVTSAIALGLAFVVLDAAGARSWLDVLLAAVLIAVGHRLARPVLRVVASVLGIVGAMVAGLAAQVVVAWAALTLVAGIVVRSWLEVLVLLVVASVVLASGRWLVGANDSSYVVGDVLRVAPAGARRGETSGARPRGLLVVQLDGVSREVLVHAVQAGLAPTITRWLRSGSHRLAGWWASVPATTPASQAGLLHGSTAAVPAFRWWDKELGRVVVTNHPVDAALVEARLSDGHGLLAHGGAAVSTMFTGDAPTALLVMSRARGRRGPGPGTAFIRFFASPYVLTRTIGLTLGEMVKELYQGHRQRVRRVEPRVPRRGAYVALRALSNVLLRDLNTAVVAEQLLDGAPTVFVDLVDYDEIAHHAGPLRPEALRALEGLDRVLHVLVQVAARAPRDYAVVVLSDHGQSLGATFEQVEGASLLEVVRDLMTPETGGGRAAAVRSDAREEWSPLNALLGASGGARVTDRSAPAASGRGGARRDAAVDASAGADAEAEPRPEVAVTASGNLAMLWFPRLPGRVPLEEIARRWPLLVDGLLARAAIGVVVAATAHRGPVAIGARGTRLLADGVDLASAVHGQDPLAPYGPRARPDLLRLAGLADAGDLVVVSSVDRYGQVHAFEELVGSHGGLGGAQNDALLLHPADWTVEADLCTDVDGTSRLVGAESVHQQLVRWQRALGVRP</sequence>
<dbReference type="InterPro" id="IPR017850">
    <property type="entry name" value="Alkaline_phosphatase_core_sf"/>
</dbReference>
<evidence type="ECO:0000313" key="3">
    <source>
        <dbReference type="EMBL" id="NMR19527.1"/>
    </source>
</evidence>
<dbReference type="SUPFAM" id="SSF53649">
    <property type="entry name" value="Alkaline phosphatase-like"/>
    <property type="match status" value="1"/>
</dbReference>
<proteinExistence type="predicted"/>
<dbReference type="Pfam" id="PF01663">
    <property type="entry name" value="Phosphodiest"/>
    <property type="match status" value="1"/>
</dbReference>
<evidence type="ECO:0000256" key="2">
    <source>
        <dbReference type="SAM" id="Phobius"/>
    </source>
</evidence>
<feature type="transmembrane region" description="Helical" evidence="2">
    <location>
        <begin position="102"/>
        <end position="120"/>
    </location>
</feature>
<gene>
    <name evidence="3" type="ORF">HIR71_04700</name>
</gene>
<organism evidence="3 4">
    <name type="scientific">Cellulomonas fimi</name>
    <dbReference type="NCBI Taxonomy" id="1708"/>
    <lineage>
        <taxon>Bacteria</taxon>
        <taxon>Bacillati</taxon>
        <taxon>Actinomycetota</taxon>
        <taxon>Actinomycetes</taxon>
        <taxon>Micrococcales</taxon>
        <taxon>Cellulomonadaceae</taxon>
        <taxon>Cellulomonas</taxon>
    </lineage>
</organism>
<keyword evidence="2" id="KW-0472">Membrane</keyword>
<reference evidence="3 4" key="1">
    <citation type="submission" date="2020-04" db="EMBL/GenBank/DDBJ databases">
        <title>Sequencing and Assembly of C. fimi.</title>
        <authorList>
            <person name="Ramsey A.R."/>
        </authorList>
    </citation>
    <scope>NUCLEOTIDE SEQUENCE [LARGE SCALE GENOMIC DNA]</scope>
    <source>
        <strain evidence="3 4">SB</strain>
    </source>
</reference>
<feature type="transmembrane region" description="Helical" evidence="2">
    <location>
        <begin position="13"/>
        <end position="31"/>
    </location>
</feature>
<dbReference type="AlphaFoldDB" id="A0A7Y0LWJ4"/>
<comment type="caution">
    <text evidence="3">The sequence shown here is derived from an EMBL/GenBank/DDBJ whole genome shotgun (WGS) entry which is preliminary data.</text>
</comment>
<accession>A0A7Y0LWJ4</accession>
<feature type="region of interest" description="Disordered" evidence="1">
    <location>
        <begin position="477"/>
        <end position="510"/>
    </location>
</feature>
<feature type="transmembrane region" description="Helical" evidence="2">
    <location>
        <begin position="62"/>
        <end position="95"/>
    </location>
</feature>
<evidence type="ECO:0000256" key="1">
    <source>
        <dbReference type="SAM" id="MobiDB-lite"/>
    </source>
</evidence>
<keyword evidence="2" id="KW-1133">Transmembrane helix</keyword>
<evidence type="ECO:0000313" key="4">
    <source>
        <dbReference type="Proteomes" id="UP000562124"/>
    </source>
</evidence>
<dbReference type="EMBL" id="JABCJJ010000005">
    <property type="protein sequence ID" value="NMR19527.1"/>
    <property type="molecule type" value="Genomic_DNA"/>
</dbReference>
<dbReference type="Proteomes" id="UP000562124">
    <property type="component" value="Unassembled WGS sequence"/>
</dbReference>
<keyword evidence="4" id="KW-1185">Reference proteome</keyword>
<protein>
    <submittedName>
        <fullName evidence="3">Phosphodiesterase</fullName>
    </submittedName>
</protein>
<dbReference type="InterPro" id="IPR002591">
    <property type="entry name" value="Phosphodiest/P_Trfase"/>
</dbReference>
<dbReference type="Gene3D" id="3.40.720.10">
    <property type="entry name" value="Alkaline Phosphatase, subunit A"/>
    <property type="match status" value="1"/>
</dbReference>
<keyword evidence="2" id="KW-0812">Transmembrane</keyword>